<accession>A0A8K0FX32</accession>
<feature type="non-terminal residue" evidence="2">
    <location>
        <position position="1"/>
    </location>
</feature>
<comment type="caution">
    <text evidence="2">The sequence shown here is derived from an EMBL/GenBank/DDBJ whole genome shotgun (WGS) entry which is preliminary data.</text>
</comment>
<proteinExistence type="predicted"/>
<keyword evidence="3" id="KW-1185">Reference proteome</keyword>
<reference evidence="2" key="1">
    <citation type="submission" date="2019-08" db="EMBL/GenBank/DDBJ databases">
        <title>The genome of the North American firefly Photinus pyralis.</title>
        <authorList>
            <consortium name="Photinus pyralis genome working group"/>
            <person name="Fallon T.R."/>
            <person name="Sander Lower S.E."/>
            <person name="Weng J.-K."/>
        </authorList>
    </citation>
    <scope>NUCLEOTIDE SEQUENCE</scope>
    <source>
        <strain evidence="2">TRF0915ILg1</strain>
        <tissue evidence="2">Whole body</tissue>
    </source>
</reference>
<evidence type="ECO:0000313" key="3">
    <source>
        <dbReference type="Proteomes" id="UP000801492"/>
    </source>
</evidence>
<dbReference type="AlphaFoldDB" id="A0A8K0FX32"/>
<name>A0A8K0FX32_IGNLU</name>
<protein>
    <submittedName>
        <fullName evidence="2">Uncharacterized protein</fullName>
    </submittedName>
</protein>
<dbReference type="OrthoDB" id="7156841at2759"/>
<gene>
    <name evidence="2" type="ORF">ILUMI_23093</name>
</gene>
<dbReference type="EMBL" id="VTPC01090562">
    <property type="protein sequence ID" value="KAF2883080.1"/>
    <property type="molecule type" value="Genomic_DNA"/>
</dbReference>
<evidence type="ECO:0000313" key="2">
    <source>
        <dbReference type="EMBL" id="KAF2883080.1"/>
    </source>
</evidence>
<feature type="region of interest" description="Disordered" evidence="1">
    <location>
        <begin position="137"/>
        <end position="160"/>
    </location>
</feature>
<evidence type="ECO:0000256" key="1">
    <source>
        <dbReference type="SAM" id="MobiDB-lite"/>
    </source>
</evidence>
<sequence length="160" mass="18763">MTSKEVQLKNTVYKFYGDNIDRECYGRTKIGIRKKGCQIKRATSECFKIAILKQRFHFHTSGGQEIWCIQKLHTQDDSREDRHKILEEENYSKTYRTATAKIKCGRLYKKFSKHVFILDDESYFTLSNSKTPGNVGFYSSDPSTTPNDQKFHAKPKFKEK</sequence>
<organism evidence="2 3">
    <name type="scientific">Ignelater luminosus</name>
    <name type="common">Cucubano</name>
    <name type="synonym">Pyrophorus luminosus</name>
    <dbReference type="NCBI Taxonomy" id="2038154"/>
    <lineage>
        <taxon>Eukaryota</taxon>
        <taxon>Metazoa</taxon>
        <taxon>Ecdysozoa</taxon>
        <taxon>Arthropoda</taxon>
        <taxon>Hexapoda</taxon>
        <taxon>Insecta</taxon>
        <taxon>Pterygota</taxon>
        <taxon>Neoptera</taxon>
        <taxon>Endopterygota</taxon>
        <taxon>Coleoptera</taxon>
        <taxon>Polyphaga</taxon>
        <taxon>Elateriformia</taxon>
        <taxon>Elateroidea</taxon>
        <taxon>Elateridae</taxon>
        <taxon>Agrypninae</taxon>
        <taxon>Pyrophorini</taxon>
        <taxon>Ignelater</taxon>
    </lineage>
</organism>
<dbReference type="Proteomes" id="UP000801492">
    <property type="component" value="Unassembled WGS sequence"/>
</dbReference>